<feature type="repeat" description="TPR" evidence="5">
    <location>
        <begin position="71"/>
        <end position="104"/>
    </location>
</feature>
<dbReference type="GO" id="GO:0030288">
    <property type="term" value="C:outer membrane-bounded periplasmic space"/>
    <property type="evidence" value="ECO:0007669"/>
    <property type="project" value="TreeGrafter"/>
</dbReference>
<dbReference type="OrthoDB" id="9812068at2"/>
<dbReference type="GO" id="GO:0008236">
    <property type="term" value="F:serine-type peptidase activity"/>
    <property type="evidence" value="ECO:0007669"/>
    <property type="project" value="UniProtKB-KW"/>
</dbReference>
<dbReference type="NCBIfam" id="TIGR00225">
    <property type="entry name" value="prc"/>
    <property type="match status" value="1"/>
</dbReference>
<dbReference type="PANTHER" id="PTHR32060:SF30">
    <property type="entry name" value="CARBOXY-TERMINAL PROCESSING PROTEASE CTPA"/>
    <property type="match status" value="1"/>
</dbReference>
<dbReference type="InterPro" id="IPR004447">
    <property type="entry name" value="Peptidase_S41A"/>
</dbReference>
<dbReference type="CDD" id="cd07560">
    <property type="entry name" value="Peptidase_S41_CPP"/>
    <property type="match status" value="1"/>
</dbReference>
<dbReference type="SUPFAM" id="SSF48452">
    <property type="entry name" value="TPR-like"/>
    <property type="match status" value="1"/>
</dbReference>
<dbReference type="KEGG" id="llh:I41_03380"/>
<dbReference type="EC" id="3.4.21.-" evidence="8"/>
<dbReference type="AlphaFoldDB" id="A0A517TS36"/>
<dbReference type="InterPro" id="IPR029045">
    <property type="entry name" value="ClpP/crotonase-like_dom_sf"/>
</dbReference>
<evidence type="ECO:0000256" key="5">
    <source>
        <dbReference type="PROSITE-ProRule" id="PRU00339"/>
    </source>
</evidence>
<protein>
    <submittedName>
        <fullName evidence="8">Putative CtpA-like serine protease</fullName>
        <ecNumber evidence="8">3.4.21.-</ecNumber>
    </submittedName>
</protein>
<keyword evidence="3 6" id="KW-0378">Hydrolase</keyword>
<dbReference type="InterPro" id="IPR001478">
    <property type="entry name" value="PDZ"/>
</dbReference>
<dbReference type="InterPro" id="IPR019734">
    <property type="entry name" value="TPR_rpt"/>
</dbReference>
<dbReference type="GO" id="GO:0004175">
    <property type="term" value="F:endopeptidase activity"/>
    <property type="evidence" value="ECO:0007669"/>
    <property type="project" value="TreeGrafter"/>
</dbReference>
<comment type="similarity">
    <text evidence="1 6">Belongs to the peptidase S41A family.</text>
</comment>
<proteinExistence type="inferred from homology"/>
<evidence type="ECO:0000256" key="4">
    <source>
        <dbReference type="ARBA" id="ARBA00022825"/>
    </source>
</evidence>
<evidence type="ECO:0000256" key="2">
    <source>
        <dbReference type="ARBA" id="ARBA00022670"/>
    </source>
</evidence>
<dbReference type="SMART" id="SM00245">
    <property type="entry name" value="TSPc"/>
    <property type="match status" value="1"/>
</dbReference>
<dbReference type="SMART" id="SM00228">
    <property type="entry name" value="PDZ"/>
    <property type="match status" value="1"/>
</dbReference>
<reference evidence="8 9" key="1">
    <citation type="submission" date="2019-02" db="EMBL/GenBank/DDBJ databases">
        <title>Deep-cultivation of Planctomycetes and their phenomic and genomic characterization uncovers novel biology.</title>
        <authorList>
            <person name="Wiegand S."/>
            <person name="Jogler M."/>
            <person name="Boedeker C."/>
            <person name="Pinto D."/>
            <person name="Vollmers J."/>
            <person name="Rivas-Marin E."/>
            <person name="Kohn T."/>
            <person name="Peeters S.H."/>
            <person name="Heuer A."/>
            <person name="Rast P."/>
            <person name="Oberbeckmann S."/>
            <person name="Bunk B."/>
            <person name="Jeske O."/>
            <person name="Meyerdierks A."/>
            <person name="Storesund J.E."/>
            <person name="Kallscheuer N."/>
            <person name="Luecker S."/>
            <person name="Lage O.M."/>
            <person name="Pohl T."/>
            <person name="Merkel B.J."/>
            <person name="Hornburger P."/>
            <person name="Mueller R.-W."/>
            <person name="Bruemmer F."/>
            <person name="Labrenz M."/>
            <person name="Spormann A.M."/>
            <person name="Op den Camp H."/>
            <person name="Overmann J."/>
            <person name="Amann R."/>
            <person name="Jetten M.S.M."/>
            <person name="Mascher T."/>
            <person name="Medema M.H."/>
            <person name="Devos D.P."/>
            <person name="Kaster A.-K."/>
            <person name="Ovreas L."/>
            <person name="Rohde M."/>
            <person name="Galperin M.Y."/>
            <person name="Jogler C."/>
        </authorList>
    </citation>
    <scope>NUCLEOTIDE SEQUENCE [LARGE SCALE GENOMIC DNA]</scope>
    <source>
        <strain evidence="8 9">I41</strain>
    </source>
</reference>
<evidence type="ECO:0000256" key="1">
    <source>
        <dbReference type="ARBA" id="ARBA00009179"/>
    </source>
</evidence>
<dbReference type="Gene3D" id="3.30.750.44">
    <property type="match status" value="1"/>
</dbReference>
<evidence type="ECO:0000256" key="3">
    <source>
        <dbReference type="ARBA" id="ARBA00022801"/>
    </source>
</evidence>
<dbReference type="Pfam" id="PF17820">
    <property type="entry name" value="PDZ_6"/>
    <property type="match status" value="1"/>
</dbReference>
<keyword evidence="5" id="KW-0802">TPR repeat</keyword>
<name>A0A517TS36_9BACT</name>
<keyword evidence="4 6" id="KW-0720">Serine protease</keyword>
<dbReference type="PANTHER" id="PTHR32060">
    <property type="entry name" value="TAIL-SPECIFIC PROTEASE"/>
    <property type="match status" value="1"/>
</dbReference>
<dbReference type="CDD" id="cd06782">
    <property type="entry name" value="cpPDZ_CPP-like"/>
    <property type="match status" value="1"/>
</dbReference>
<dbReference type="EMBL" id="CP036339">
    <property type="protein sequence ID" value="QDT71183.1"/>
    <property type="molecule type" value="Genomic_DNA"/>
</dbReference>
<keyword evidence="9" id="KW-1185">Reference proteome</keyword>
<dbReference type="PROSITE" id="PS50005">
    <property type="entry name" value="TPR"/>
    <property type="match status" value="1"/>
</dbReference>
<dbReference type="InterPro" id="IPR011990">
    <property type="entry name" value="TPR-like_helical_dom_sf"/>
</dbReference>
<keyword evidence="2 6" id="KW-0645">Protease</keyword>
<evidence type="ECO:0000313" key="9">
    <source>
        <dbReference type="Proteomes" id="UP000317909"/>
    </source>
</evidence>
<organism evidence="8 9">
    <name type="scientific">Lacipirellula limnantheis</name>
    <dbReference type="NCBI Taxonomy" id="2528024"/>
    <lineage>
        <taxon>Bacteria</taxon>
        <taxon>Pseudomonadati</taxon>
        <taxon>Planctomycetota</taxon>
        <taxon>Planctomycetia</taxon>
        <taxon>Pirellulales</taxon>
        <taxon>Lacipirellulaceae</taxon>
        <taxon>Lacipirellula</taxon>
    </lineage>
</organism>
<dbReference type="Gene3D" id="3.90.226.10">
    <property type="entry name" value="2-enoyl-CoA Hydratase, Chain A, domain 1"/>
    <property type="match status" value="1"/>
</dbReference>
<dbReference type="InterPro" id="IPR005151">
    <property type="entry name" value="Tail-specific_protease"/>
</dbReference>
<dbReference type="PROSITE" id="PS50106">
    <property type="entry name" value="PDZ"/>
    <property type="match status" value="1"/>
</dbReference>
<dbReference type="Proteomes" id="UP000317909">
    <property type="component" value="Chromosome"/>
</dbReference>
<dbReference type="InterPro" id="IPR036034">
    <property type="entry name" value="PDZ_sf"/>
</dbReference>
<gene>
    <name evidence="8" type="ORF">I41_03380</name>
</gene>
<dbReference type="InterPro" id="IPR041489">
    <property type="entry name" value="PDZ_6"/>
</dbReference>
<dbReference type="GO" id="GO:0006508">
    <property type="term" value="P:proteolysis"/>
    <property type="evidence" value="ECO:0007669"/>
    <property type="project" value="UniProtKB-KW"/>
</dbReference>
<feature type="domain" description="PDZ" evidence="7">
    <location>
        <begin position="262"/>
        <end position="344"/>
    </location>
</feature>
<sequence length="607" mass="64776">MRRLATLPTARNEQLMHSWVFWQRRALLSLALAICCLTALSFSSAPLAAQEQLTRSAEPVFVAPELPATSFDAVLAEGSRLESLGRWGEAVTHYEEALRESPENVALQQRSDVAKLHFSLDRRYADRSFVQSVQTLTPQQAAALYLELARKINTHYVTAPRWQYLAQRGAAAVDIGLGETTFCTTNGLNLTKEQRAAIRSELYQLTSRPVNGPDELAAFAAEVARLVEGRCNLRQAATFLEFTAAAAGGLDDYSAFLTADQLRDVYSQIEGNFVGLGVELKADNGALLIVHVIPGSPAQRAGIKDGDRIVAVDGRSTQELSTDEAAAMLTGEEGTAVRVVAETAGQRRELTVRREHVEVPSLEDVKIADPVNGVAYIKIPAFQKTTSRDLDAALWDLHAKGMRSLVLDLRGNPGGLLTAAVEVADKFLQQGGIVSTRGRSAQEDFNYQAHYGGTWRVPLVVLVDGDSASASEIFAAAIKDNARGDIVGQKSYGKGSVQGIFPLGYAGAGIRLTTALFFSPNGQKISKNGVTPNIPIESPRTAAKPIQQPVAIAANVAPGGNTAAKPTTGASELTIVGQDAVLEAGIQAAVRAAQQRLASPATDGAVK</sequence>
<dbReference type="SUPFAM" id="SSF52096">
    <property type="entry name" value="ClpP/crotonase"/>
    <property type="match status" value="1"/>
</dbReference>
<dbReference type="GO" id="GO:0007165">
    <property type="term" value="P:signal transduction"/>
    <property type="evidence" value="ECO:0007669"/>
    <property type="project" value="TreeGrafter"/>
</dbReference>
<accession>A0A517TS36</accession>
<evidence type="ECO:0000256" key="6">
    <source>
        <dbReference type="RuleBase" id="RU004404"/>
    </source>
</evidence>
<evidence type="ECO:0000259" key="7">
    <source>
        <dbReference type="PROSITE" id="PS50106"/>
    </source>
</evidence>
<dbReference type="Gene3D" id="2.30.42.10">
    <property type="match status" value="1"/>
</dbReference>
<dbReference type="Pfam" id="PF03572">
    <property type="entry name" value="Peptidase_S41"/>
    <property type="match status" value="1"/>
</dbReference>
<evidence type="ECO:0000313" key="8">
    <source>
        <dbReference type="EMBL" id="QDT71183.1"/>
    </source>
</evidence>
<dbReference type="SUPFAM" id="SSF50156">
    <property type="entry name" value="PDZ domain-like"/>
    <property type="match status" value="1"/>
</dbReference>